<proteinExistence type="predicted"/>
<keyword evidence="1" id="KW-0175">Coiled coil</keyword>
<organism evidence="3 4">
    <name type="scientific">Bifidobacterium thermophilum</name>
    <dbReference type="NCBI Taxonomy" id="33905"/>
    <lineage>
        <taxon>Bacteria</taxon>
        <taxon>Bacillati</taxon>
        <taxon>Actinomycetota</taxon>
        <taxon>Actinomycetes</taxon>
        <taxon>Bifidobacteriales</taxon>
        <taxon>Bifidobacteriaceae</taxon>
        <taxon>Bifidobacterium</taxon>
    </lineage>
</organism>
<dbReference type="EMBL" id="PCGY01000022">
    <property type="protein sequence ID" value="PKU89174.1"/>
    <property type="molecule type" value="Genomic_DNA"/>
</dbReference>
<dbReference type="InterPro" id="IPR038729">
    <property type="entry name" value="Rad50/SbcC_AAA"/>
</dbReference>
<dbReference type="RefSeq" id="WP_101455345.1">
    <property type="nucleotide sequence ID" value="NZ_PCGY01000022.1"/>
</dbReference>
<dbReference type="Proteomes" id="UP000233727">
    <property type="component" value="Unassembled WGS sequence"/>
</dbReference>
<evidence type="ECO:0000259" key="2">
    <source>
        <dbReference type="Pfam" id="PF13476"/>
    </source>
</evidence>
<evidence type="ECO:0000313" key="3">
    <source>
        <dbReference type="EMBL" id="PKU89174.1"/>
    </source>
</evidence>
<feature type="coiled-coil region" evidence="1">
    <location>
        <begin position="360"/>
        <end position="387"/>
    </location>
</feature>
<protein>
    <recommendedName>
        <fullName evidence="2">Rad50/SbcC-type AAA domain-containing protein</fullName>
    </recommendedName>
</protein>
<accession>A0A2N3QF14</accession>
<name>A0A2N3QF14_9BIFI</name>
<dbReference type="AlphaFoldDB" id="A0A2N3QF14"/>
<feature type="domain" description="Rad50/SbcC-type AAA" evidence="2">
    <location>
        <begin position="18"/>
        <end position="96"/>
    </location>
</feature>
<dbReference type="Pfam" id="PF13476">
    <property type="entry name" value="AAA_23"/>
    <property type="match status" value="1"/>
</dbReference>
<sequence>MPGFYIKKVTANSAKKGDASVTFGKGLNIIQGRSDSGKTCVANCIDFIYGGQTSRPFKDSAQYDGVTMIVAANDEPGDVTLRRTVGKNQVKVDSTVAGIESGIYDVSPRKNAKNPPLNEVWLRLIGTDPDVRIVANSRFETKRLTWKNLLRVFYLDEGRVDDAESIVEPSHRYMENTLFLSALLYLFTGRTFTETDAQEKSEIKNARRKAVKDYVNRKIQDAAARKAELGEKLHLFDGIDIDAQIEEATNALDEIRRKIDRALEESQRILSSISSEEQRIAECNVLLNRYNRLSDQYKADIQRLSLIAEGEESYEGINPPLLCPYCDNPITPRKRQTYMESARITMERTMDQLNGLVDTEKDVKEQKKESESNLEKLKSERDSLEAKIKMELRPQESKQLDIVRSYKAYLQVTAEIGVIESYSADFGRDLDDIENEQKNDKPAEYHPKEYFPDDFVPAMSGYAQEILEECHYSGLLKANFDLTKFDIVVNGEDKGTSHGKGYRSYLNTVMILMLRKYLANHAKFNPRSFIIDTPLHGFDDGLDEDIPDSMRAGLYRYFMAHQDEGQLIIIENLDHIPHLDYEASDATVTTFEKTNEPGKRYGFLNGVK</sequence>
<comment type="caution">
    <text evidence="3">The sequence shown here is derived from an EMBL/GenBank/DDBJ whole genome shotgun (WGS) entry which is preliminary data.</text>
</comment>
<gene>
    <name evidence="3" type="ORF">CQR47_1608</name>
</gene>
<evidence type="ECO:0000313" key="4">
    <source>
        <dbReference type="Proteomes" id="UP000233727"/>
    </source>
</evidence>
<dbReference type="InterPro" id="IPR027417">
    <property type="entry name" value="P-loop_NTPase"/>
</dbReference>
<feature type="coiled-coil region" evidence="1">
    <location>
        <begin position="245"/>
        <end position="272"/>
    </location>
</feature>
<evidence type="ECO:0000256" key="1">
    <source>
        <dbReference type="SAM" id="Coils"/>
    </source>
</evidence>
<reference evidence="3 4" key="1">
    <citation type="submission" date="2017-10" db="EMBL/GenBank/DDBJ databases">
        <title>Bifidobacterium genomics.</title>
        <authorList>
            <person name="Lugli G.A."/>
            <person name="Milani C."/>
            <person name="Mancabelli L."/>
        </authorList>
    </citation>
    <scope>NUCLEOTIDE SEQUENCE [LARGE SCALE GENOMIC DNA]</scope>
    <source>
        <strain evidence="3 4">1542B</strain>
    </source>
</reference>
<dbReference type="Gene3D" id="3.40.50.300">
    <property type="entry name" value="P-loop containing nucleotide triphosphate hydrolases"/>
    <property type="match status" value="2"/>
</dbReference>